<dbReference type="OrthoDB" id="680797at2"/>
<dbReference type="SUPFAM" id="SSF141694">
    <property type="entry name" value="AF2212/PG0164-like"/>
    <property type="match status" value="1"/>
</dbReference>
<comment type="caution">
    <text evidence="1">The sequence shown here is derived from an EMBL/GenBank/DDBJ whole genome shotgun (WGS) entry which is preliminary data.</text>
</comment>
<dbReference type="AlphaFoldDB" id="A0A4R6SY91"/>
<accession>A0A4R6SY91</accession>
<dbReference type="RefSeq" id="WP_133574100.1">
    <property type="nucleotide sequence ID" value="NZ_SNYC01000003.1"/>
</dbReference>
<protein>
    <submittedName>
        <fullName evidence="1">Uncharacterized protein DUF1905</fullName>
    </submittedName>
</protein>
<keyword evidence="2" id="KW-1185">Reference proteome</keyword>
<evidence type="ECO:0000313" key="1">
    <source>
        <dbReference type="EMBL" id="TDQ10982.1"/>
    </source>
</evidence>
<gene>
    <name evidence="1" type="ORF">ATK78_0092</name>
</gene>
<organism evidence="1 2">
    <name type="scientific">Pedobacter metabolipauper</name>
    <dbReference type="NCBI Taxonomy" id="425513"/>
    <lineage>
        <taxon>Bacteria</taxon>
        <taxon>Pseudomonadati</taxon>
        <taxon>Bacteroidota</taxon>
        <taxon>Sphingobacteriia</taxon>
        <taxon>Sphingobacteriales</taxon>
        <taxon>Sphingobacteriaceae</taxon>
        <taxon>Pedobacter</taxon>
    </lineage>
</organism>
<proteinExistence type="predicted"/>
<dbReference type="Pfam" id="PF13376">
    <property type="entry name" value="OmdA"/>
    <property type="match status" value="1"/>
</dbReference>
<sequence length="171" mass="19643">MVTFKAEIERFNEMGEKTGWSYLFIPKALANEIKADCKKSFRVKGKLDQVPVSGLATVPMGEGDFILALKASLRKQLKKEKGAVVTIELEEDKDFKIEIPEDLELCLSDEPELMDNFMELPKSHRNWYINWLNSAKTEPTRTKRLVKIVSAMDRNLTFSEMMREGKEPPKS</sequence>
<evidence type="ECO:0000313" key="2">
    <source>
        <dbReference type="Proteomes" id="UP000295620"/>
    </source>
</evidence>
<dbReference type="Proteomes" id="UP000295620">
    <property type="component" value="Unassembled WGS sequence"/>
</dbReference>
<dbReference type="Gene3D" id="2.40.30.100">
    <property type="entry name" value="AF2212/PG0164-like"/>
    <property type="match status" value="1"/>
</dbReference>
<dbReference type="InterPro" id="IPR037079">
    <property type="entry name" value="AF2212/PG0164-like_sf"/>
</dbReference>
<reference evidence="1 2" key="1">
    <citation type="submission" date="2019-03" db="EMBL/GenBank/DDBJ databases">
        <title>Genomic Encyclopedia of Archaeal and Bacterial Type Strains, Phase II (KMG-II): from individual species to whole genera.</title>
        <authorList>
            <person name="Goeker M."/>
        </authorList>
    </citation>
    <scope>NUCLEOTIDE SEQUENCE [LARGE SCALE GENOMIC DNA]</scope>
    <source>
        <strain evidence="1 2">DSM 19035</strain>
    </source>
</reference>
<dbReference type="EMBL" id="SNYC01000003">
    <property type="protein sequence ID" value="TDQ10982.1"/>
    <property type="molecule type" value="Genomic_DNA"/>
</dbReference>
<dbReference type="InterPro" id="IPR015018">
    <property type="entry name" value="DUF1905"/>
</dbReference>
<name>A0A4R6SY91_9SPHI</name>
<dbReference type="Pfam" id="PF08922">
    <property type="entry name" value="DUF1905"/>
    <property type="match status" value="1"/>
</dbReference>